<comment type="caution">
    <text evidence="4">The sequence shown here is derived from an EMBL/GenBank/DDBJ whole genome shotgun (WGS) entry which is preliminary data.</text>
</comment>
<comment type="cofactor">
    <cofactor evidence="1">
        <name>Mg(2+)</name>
        <dbReference type="ChEBI" id="CHEBI:18420"/>
    </cofactor>
</comment>
<dbReference type="SFLD" id="SFLDS00003">
    <property type="entry name" value="Haloacid_Dehalogenase"/>
    <property type="match status" value="1"/>
</dbReference>
<dbReference type="InterPro" id="IPR051400">
    <property type="entry name" value="HAD-like_hydrolase"/>
</dbReference>
<keyword evidence="5" id="KW-1185">Reference proteome</keyword>
<dbReference type="EMBL" id="JBEZUR010000027">
    <property type="protein sequence ID" value="MEU3556077.1"/>
    <property type="molecule type" value="Genomic_DNA"/>
</dbReference>
<dbReference type="Pfam" id="PF00702">
    <property type="entry name" value="Hydrolase"/>
    <property type="match status" value="1"/>
</dbReference>
<name>A0ABV2YK23_9ACTN</name>
<gene>
    <name evidence="4" type="ORF">AB0E65_17940</name>
</gene>
<evidence type="ECO:0000313" key="5">
    <source>
        <dbReference type="Proteomes" id="UP001550850"/>
    </source>
</evidence>
<sequence length="225" mass="23354">MTRHVVAGAGLLMIDLDNTLIDRDAAFRAAVAAFLAEQRLPADDLAWAMALDAGGYATLRDVAAALLDRYRGRASSAAVHALVDRGAADRVVLTAGVREALTRAVDEGWTCVVVTNGRTAQQEAKMRRTGIDRLVHGWVVSETVGCAKPDPAIFRAAAEAVGASLPGAWVIGDSARADIAGAAALGLSSVWVSNGRAWAGDSCRPTHVAPDVVAAIGHVLGVGRR</sequence>
<dbReference type="Proteomes" id="UP001550850">
    <property type="component" value="Unassembled WGS sequence"/>
</dbReference>
<protein>
    <submittedName>
        <fullName evidence="4">HAD family hydrolase</fullName>
        <ecNumber evidence="4">3.1.3.-</ecNumber>
    </submittedName>
</protein>
<evidence type="ECO:0000256" key="1">
    <source>
        <dbReference type="ARBA" id="ARBA00001946"/>
    </source>
</evidence>
<dbReference type="RefSeq" id="WP_108953315.1">
    <property type="nucleotide sequence ID" value="NZ_BEVZ01000002.1"/>
</dbReference>
<evidence type="ECO:0000256" key="3">
    <source>
        <dbReference type="ARBA" id="ARBA00022842"/>
    </source>
</evidence>
<dbReference type="PANTHER" id="PTHR46470:SF4">
    <property type="entry name" value="5-AMINO-6-(5-PHOSPHO-D-RIBITYLAMINO)URACIL PHOSPHATASE YIGB"/>
    <property type="match status" value="1"/>
</dbReference>
<organism evidence="4 5">
    <name type="scientific">Streptomyces fragilis</name>
    <dbReference type="NCBI Taxonomy" id="67301"/>
    <lineage>
        <taxon>Bacteria</taxon>
        <taxon>Bacillati</taxon>
        <taxon>Actinomycetota</taxon>
        <taxon>Actinomycetes</taxon>
        <taxon>Kitasatosporales</taxon>
        <taxon>Streptomycetaceae</taxon>
        <taxon>Streptomyces</taxon>
    </lineage>
</organism>
<evidence type="ECO:0000313" key="4">
    <source>
        <dbReference type="EMBL" id="MEU3556077.1"/>
    </source>
</evidence>
<dbReference type="Gene3D" id="3.40.50.1000">
    <property type="entry name" value="HAD superfamily/HAD-like"/>
    <property type="match status" value="1"/>
</dbReference>
<dbReference type="NCBIfam" id="TIGR01549">
    <property type="entry name" value="HAD-SF-IA-v1"/>
    <property type="match status" value="1"/>
</dbReference>
<accession>A0ABV2YK23</accession>
<dbReference type="GO" id="GO:0016787">
    <property type="term" value="F:hydrolase activity"/>
    <property type="evidence" value="ECO:0007669"/>
    <property type="project" value="UniProtKB-KW"/>
</dbReference>
<dbReference type="InterPro" id="IPR006439">
    <property type="entry name" value="HAD-SF_hydro_IA"/>
</dbReference>
<dbReference type="EC" id="3.1.3.-" evidence="4"/>
<keyword evidence="2 4" id="KW-0378">Hydrolase</keyword>
<dbReference type="PANTHER" id="PTHR46470">
    <property type="entry name" value="N-ACYLNEURAMINATE-9-PHOSPHATASE"/>
    <property type="match status" value="1"/>
</dbReference>
<dbReference type="SFLD" id="SFLDG01129">
    <property type="entry name" value="C1.5:_HAD__Beta-PGM__Phosphata"/>
    <property type="match status" value="1"/>
</dbReference>
<dbReference type="InterPro" id="IPR023214">
    <property type="entry name" value="HAD_sf"/>
</dbReference>
<proteinExistence type="predicted"/>
<evidence type="ECO:0000256" key="2">
    <source>
        <dbReference type="ARBA" id="ARBA00022801"/>
    </source>
</evidence>
<dbReference type="SUPFAM" id="SSF56784">
    <property type="entry name" value="HAD-like"/>
    <property type="match status" value="1"/>
</dbReference>
<keyword evidence="3" id="KW-0460">Magnesium</keyword>
<dbReference type="Gene3D" id="1.20.120.710">
    <property type="entry name" value="Haloacid dehalogenase hydrolase-like domain"/>
    <property type="match status" value="1"/>
</dbReference>
<reference evidence="4 5" key="1">
    <citation type="submission" date="2024-06" db="EMBL/GenBank/DDBJ databases">
        <title>The Natural Products Discovery Center: Release of the First 8490 Sequenced Strains for Exploring Actinobacteria Biosynthetic Diversity.</title>
        <authorList>
            <person name="Kalkreuter E."/>
            <person name="Kautsar S.A."/>
            <person name="Yang D."/>
            <person name="Bader C.D."/>
            <person name="Teijaro C.N."/>
            <person name="Fluegel L."/>
            <person name="Davis C.M."/>
            <person name="Simpson J.R."/>
            <person name="Lauterbach L."/>
            <person name="Steele A.D."/>
            <person name="Gui C."/>
            <person name="Meng S."/>
            <person name="Li G."/>
            <person name="Viehrig K."/>
            <person name="Ye F."/>
            <person name="Su P."/>
            <person name="Kiefer A.F."/>
            <person name="Nichols A."/>
            <person name="Cepeda A.J."/>
            <person name="Yan W."/>
            <person name="Fan B."/>
            <person name="Jiang Y."/>
            <person name="Adhikari A."/>
            <person name="Zheng C.-J."/>
            <person name="Schuster L."/>
            <person name="Cowan T.M."/>
            <person name="Smanski M.J."/>
            <person name="Chevrette M.G."/>
            <person name="De Carvalho L.P.S."/>
            <person name="Shen B."/>
        </authorList>
    </citation>
    <scope>NUCLEOTIDE SEQUENCE [LARGE SCALE GENOMIC DNA]</scope>
    <source>
        <strain evidence="4 5">NPDC038104</strain>
    </source>
</reference>
<dbReference type="InterPro" id="IPR036412">
    <property type="entry name" value="HAD-like_sf"/>
</dbReference>